<dbReference type="EMBL" id="VITT01000009">
    <property type="protein sequence ID" value="TWB58636.1"/>
    <property type="molecule type" value="Genomic_DNA"/>
</dbReference>
<dbReference type="PRINTS" id="PR00455">
    <property type="entry name" value="HTHTETR"/>
</dbReference>
<evidence type="ECO:0000256" key="1">
    <source>
        <dbReference type="ARBA" id="ARBA00023015"/>
    </source>
</evidence>
<dbReference type="GO" id="GO:0000976">
    <property type="term" value="F:transcription cis-regulatory region binding"/>
    <property type="evidence" value="ECO:0007669"/>
    <property type="project" value="TreeGrafter"/>
</dbReference>
<evidence type="ECO:0000259" key="5">
    <source>
        <dbReference type="PROSITE" id="PS50977"/>
    </source>
</evidence>
<dbReference type="PANTHER" id="PTHR30055:SF234">
    <property type="entry name" value="HTH-TYPE TRANSCRIPTIONAL REGULATOR BETI"/>
    <property type="match status" value="1"/>
</dbReference>
<comment type="caution">
    <text evidence="6">The sequence shown here is derived from an EMBL/GenBank/DDBJ whole genome shotgun (WGS) entry which is preliminary data.</text>
</comment>
<dbReference type="Proteomes" id="UP000318050">
    <property type="component" value="Unassembled WGS sequence"/>
</dbReference>
<feature type="domain" description="HTH tetR-type" evidence="5">
    <location>
        <begin position="6"/>
        <end position="66"/>
    </location>
</feature>
<keyword evidence="1" id="KW-0805">Transcription regulation</keyword>
<name>A0A560II16_9PROT</name>
<keyword evidence="3" id="KW-0804">Transcription</keyword>
<evidence type="ECO:0000256" key="2">
    <source>
        <dbReference type="ARBA" id="ARBA00023125"/>
    </source>
</evidence>
<sequence length="210" mass="23394">MAEKTLKPGNDLMKRVQQAFLTYGYSDLTMVDLAEACGFTRRALYHYFSNKEDAFKATMRHENAALIQAGMEAGARVRQAGGSALDIITEIMDVRYGYTRRVLSKSPHIIDLNAEAFKRGREQMIEAAINFQAQLEKLLRELEQDGLLRLSPEFTHAMAAQALADGGRAVNQSLPPFPAEHLTARYRAMCRAVLFGCATLPEPKAEPQAE</sequence>
<organism evidence="6 7">
    <name type="scientific">Nitrospirillum amazonense</name>
    <dbReference type="NCBI Taxonomy" id="28077"/>
    <lineage>
        <taxon>Bacteria</taxon>
        <taxon>Pseudomonadati</taxon>
        <taxon>Pseudomonadota</taxon>
        <taxon>Alphaproteobacteria</taxon>
        <taxon>Rhodospirillales</taxon>
        <taxon>Azospirillaceae</taxon>
        <taxon>Nitrospirillum</taxon>
    </lineage>
</organism>
<dbReference type="InterPro" id="IPR001647">
    <property type="entry name" value="HTH_TetR"/>
</dbReference>
<evidence type="ECO:0000256" key="3">
    <source>
        <dbReference type="ARBA" id="ARBA00023163"/>
    </source>
</evidence>
<dbReference type="OrthoDB" id="9805134at2"/>
<evidence type="ECO:0000313" key="6">
    <source>
        <dbReference type="EMBL" id="TWB58636.1"/>
    </source>
</evidence>
<dbReference type="PROSITE" id="PS50977">
    <property type="entry name" value="HTH_TETR_2"/>
    <property type="match status" value="1"/>
</dbReference>
<reference evidence="6 7" key="1">
    <citation type="submission" date="2019-06" db="EMBL/GenBank/DDBJ databases">
        <title>Genomic Encyclopedia of Type Strains, Phase IV (KMG-V): Genome sequencing to study the core and pangenomes of soil and plant-associated prokaryotes.</title>
        <authorList>
            <person name="Whitman W."/>
        </authorList>
    </citation>
    <scope>NUCLEOTIDE SEQUENCE [LARGE SCALE GENOMIC DNA]</scope>
    <source>
        <strain evidence="6 7">BR 11140</strain>
    </source>
</reference>
<dbReference type="Gene3D" id="1.10.357.10">
    <property type="entry name" value="Tetracycline Repressor, domain 2"/>
    <property type="match status" value="1"/>
</dbReference>
<dbReference type="InterPro" id="IPR050109">
    <property type="entry name" value="HTH-type_TetR-like_transc_reg"/>
</dbReference>
<gene>
    <name evidence="6" type="ORF">FBZ92_109127</name>
</gene>
<dbReference type="InterPro" id="IPR009057">
    <property type="entry name" value="Homeodomain-like_sf"/>
</dbReference>
<dbReference type="AlphaFoldDB" id="A0A560II16"/>
<evidence type="ECO:0000313" key="7">
    <source>
        <dbReference type="Proteomes" id="UP000318050"/>
    </source>
</evidence>
<evidence type="ECO:0000256" key="4">
    <source>
        <dbReference type="PROSITE-ProRule" id="PRU00335"/>
    </source>
</evidence>
<proteinExistence type="predicted"/>
<dbReference type="SUPFAM" id="SSF46689">
    <property type="entry name" value="Homeodomain-like"/>
    <property type="match status" value="1"/>
</dbReference>
<dbReference type="PANTHER" id="PTHR30055">
    <property type="entry name" value="HTH-TYPE TRANSCRIPTIONAL REGULATOR RUTR"/>
    <property type="match status" value="1"/>
</dbReference>
<dbReference type="GO" id="GO:0003700">
    <property type="term" value="F:DNA-binding transcription factor activity"/>
    <property type="evidence" value="ECO:0007669"/>
    <property type="project" value="TreeGrafter"/>
</dbReference>
<protein>
    <submittedName>
        <fullName evidence="6">TetR family transcriptional regulator</fullName>
    </submittedName>
</protein>
<accession>A0A560II16</accession>
<keyword evidence="2 4" id="KW-0238">DNA-binding</keyword>
<dbReference type="Pfam" id="PF00440">
    <property type="entry name" value="TetR_N"/>
    <property type="match status" value="1"/>
</dbReference>
<feature type="DNA-binding region" description="H-T-H motif" evidence="4">
    <location>
        <begin position="29"/>
        <end position="48"/>
    </location>
</feature>